<dbReference type="EMBL" id="JASBWV010000005">
    <property type="protein sequence ID" value="KAJ9126415.1"/>
    <property type="molecule type" value="Genomic_DNA"/>
</dbReference>
<gene>
    <name evidence="1" type="ORF">QFC24_002154</name>
</gene>
<keyword evidence="2" id="KW-1185">Reference proteome</keyword>
<protein>
    <submittedName>
        <fullName evidence="1">Uncharacterized protein</fullName>
    </submittedName>
</protein>
<evidence type="ECO:0000313" key="1">
    <source>
        <dbReference type="EMBL" id="KAJ9126415.1"/>
    </source>
</evidence>
<proteinExistence type="predicted"/>
<name>A0ACC2XQV4_9TREE</name>
<reference evidence="1" key="1">
    <citation type="submission" date="2023-04" db="EMBL/GenBank/DDBJ databases">
        <title>Draft Genome sequencing of Naganishia species isolated from polar environments using Oxford Nanopore Technology.</title>
        <authorList>
            <person name="Leo P."/>
            <person name="Venkateswaran K."/>
        </authorList>
    </citation>
    <scope>NUCLEOTIDE SEQUENCE</scope>
    <source>
        <strain evidence="1">DBVPG 5303</strain>
    </source>
</reference>
<comment type="caution">
    <text evidence="1">The sequence shown here is derived from an EMBL/GenBank/DDBJ whole genome shotgun (WGS) entry which is preliminary data.</text>
</comment>
<evidence type="ECO:0000313" key="2">
    <source>
        <dbReference type="Proteomes" id="UP001234202"/>
    </source>
</evidence>
<dbReference type="Proteomes" id="UP001234202">
    <property type="component" value="Unassembled WGS sequence"/>
</dbReference>
<organism evidence="1 2">
    <name type="scientific">Naganishia onofrii</name>
    <dbReference type="NCBI Taxonomy" id="1851511"/>
    <lineage>
        <taxon>Eukaryota</taxon>
        <taxon>Fungi</taxon>
        <taxon>Dikarya</taxon>
        <taxon>Basidiomycota</taxon>
        <taxon>Agaricomycotina</taxon>
        <taxon>Tremellomycetes</taxon>
        <taxon>Filobasidiales</taxon>
        <taxon>Filobasidiaceae</taxon>
        <taxon>Naganishia</taxon>
    </lineage>
</organism>
<accession>A0ACC2XQV4</accession>
<sequence>MASSIHKAGNALPSSDTRKSSGDILPHPPISNNVSTSSSPMHHLKGNRSVDLLPPNSMQASPIQVGFGSTSTSGGGTPQIHGQPFINTGSTASLDISRWNNPWTGMPMPTVPHQSQQLHGGVENITQQPQPVSQHSYSGVSSHGGTPIHQPSLNSLIPPRGRTGHATTQLTGGLDPNMFVGMNQGDGSQAASRDARQQQKLPAPPLQQQNSAGKINLGWASSGSQGSTRNAASANVSPVVSVNTQMGGPQSAVPQALNQSGPGSALSSRHGSPTAHTGSMNVNAPWPDVQNPGAQSQQHRQSISHTGLMGMMAKNPASGHPTPISSPLAKQQPLQPSNPTTMSHHQLNPDINMMHAMGLNMIRNGQEAESVRRHSGAGTLSHSSGSNTPHAFIGPPGGPFANMPGQYSMTVSGMGMAPRPNNMAPQQGFDGGHFPQQFQFNSNQHGLGPQHGMQSPVNPLGMAFGQQNPQGAVDFQVNMNQQGNLNPMFNPTMQQQAQGMMISHNPGMPYIRPSLSLPSTPLTSAKSLDSGFPYGAHGSGSVHQHQPLVHSNLANKVDFSAPSDAPIQPKLEPEDIDMTATGTKSAVNSRQGSPLLEAVGLDSTFAGVKRSSSGTRKPDKDRPEPIYTFSGAQPVPGARSSIDDDGKLASIIGEGILDDNDQESREAKIDHRKRKRNRTIQSCLPCHQNKRKCDRKKPCSRCKTLGLTGSCVYEVDHSRDEDDPDQTENDHLRSRIAELEQVVRELRQKNSNKAPSTAVHPAVEAEPANKKRKVLVDRFAKFRYDAVMRSAHAPTLGDQQAHTSFPIHPSNPSDSKEGEEHIMDESSRKTSFSENPELEESRRSSMVDDPPLRRSSRDNAAEPYIANLKGEGDSIIGDAAGRKAYVGVPGGRQLLKSLKNLSESKTRNLGNAEPMPRVPEDLAFTGIFSDLRKTFPFTTIWSHDNFTGEIIGLLPTQTQSELIWHAFESEIACFFAAWHLPSLKADFRAFFAASQDEKSVTPLGTLSVMLMICALGVMMRASQTEIFGEAAGISSPQEAEIMIGIYLLNSERASDFWPELGSIIRQAICMGLHIDPMHIYPNMSQKDAEVRRRMWWTIAGLDALVCLSLGRPSSITYYTTKLPQDIPDDMLGDVAPENVKQSPVSNETTTFTYHAAYFALTIPSLDILDRVFPKKRKYGRDGVLGWFAPPAEDHVTEANTLPDQGSSTYEDAIRLDDDIVSWYNLIPRKMRFVADQDSTSTLLEQRAYWQIQQTLALCVKTNMIRLILHRPYLRMDPEAYPRSSSICFDAAHAILCAFKAMVGTKCSIVWSWWTMSLRAFHSAAVCAFLAMRQPSDPMAAICMADINGAVTIFEGRLSTWLKAHPVQADLCHGMVSLQTLTKTAIEQIRGQPEGETKKRTFTPTSTNGLGGLGLSKANHPGKMDFSTLQAFPSTGNFPPSVGLGVPGSDIFDQVSQGGRAVTPSGVGALNGNGQPRDGAFNLDLTGLAGGAADAMALPQFWAELFGVPVAPTEASGMNSLLTAPYGEVKEEERG</sequence>